<dbReference type="AlphaFoldDB" id="A0A0M4N8I6"/>
<dbReference type="EMBL" id="CP012603">
    <property type="protein sequence ID" value="ALE39218.1"/>
    <property type="molecule type" value="Genomic_DNA"/>
</dbReference>
<accession>A0A0M4N8I6</accession>
<evidence type="ECO:0000313" key="2">
    <source>
        <dbReference type="Proteomes" id="UP000056502"/>
    </source>
</evidence>
<name>A0A0M4N8I6_LEPIR</name>
<evidence type="ECO:0000313" key="1">
    <source>
        <dbReference type="EMBL" id="ALE39218.1"/>
    </source>
</evidence>
<organism evidence="1">
    <name type="scientific">Leptospira interrogans serovar Hardjo str. Norma</name>
    <dbReference type="NCBI Taxonomy" id="1279460"/>
    <lineage>
        <taxon>Bacteria</taxon>
        <taxon>Pseudomonadati</taxon>
        <taxon>Spirochaetota</taxon>
        <taxon>Spirochaetia</taxon>
        <taxon>Leptospirales</taxon>
        <taxon>Leptospiraceae</taxon>
        <taxon>Leptospira</taxon>
    </lineage>
</organism>
<sequence>MGEIQKSLFDLHYPGIRPFSPSSLYFLSQTKIVFLPNFKLSDTALGETLHLILVELQGVEVSPVLFFLFFLHQDPLGYY</sequence>
<proteinExistence type="predicted"/>
<protein>
    <submittedName>
        <fullName evidence="1">Uncharacterized protein</fullName>
    </submittedName>
</protein>
<dbReference type="Proteomes" id="UP000056502">
    <property type="component" value="Chromosome I"/>
</dbReference>
<gene>
    <name evidence="1" type="ORF">G436_2035</name>
</gene>
<reference evidence="1 2" key="1">
    <citation type="journal article" date="2015" name="Genome Announc.">
        <title>Whole-Genome Sequence of Leptospira interrogans Serovar Hardjo Subtype Hardjoprajitno Strain Norma, Isolated from Cattle in a Leptospirosis Outbreak in Brazil.</title>
        <authorList>
            <person name="Cosate M.R."/>
            <person name="Soares S.C."/>
            <person name="Mendes T.A."/>
            <person name="Raittz R.T."/>
            <person name="Moreira E.C."/>
            <person name="Leite R."/>
            <person name="Fernandes G.R."/>
            <person name="Haddad J.P."/>
            <person name="Ortega J.M."/>
        </authorList>
    </citation>
    <scope>NUCLEOTIDE SEQUENCE [LARGE SCALE GENOMIC DNA]</scope>
    <source>
        <strain evidence="1 2">Norma</strain>
    </source>
</reference>